<keyword evidence="4 6" id="KW-1133">Transmembrane helix</keyword>
<name>A0A239F3L3_9PSED</name>
<dbReference type="PANTHER" id="PTHR31885">
    <property type="entry name" value="GH04784P"/>
    <property type="match status" value="1"/>
</dbReference>
<reference evidence="8" key="1">
    <citation type="submission" date="2017-06" db="EMBL/GenBank/DDBJ databases">
        <authorList>
            <person name="Varghese N."/>
            <person name="Submissions S."/>
        </authorList>
    </citation>
    <scope>NUCLEOTIDE SEQUENCE [LARGE SCALE GENOMIC DNA]</scope>
    <source>
        <strain evidence="8">DSM 22348</strain>
    </source>
</reference>
<dbReference type="Pfam" id="PF07947">
    <property type="entry name" value="YhhN"/>
    <property type="match status" value="1"/>
</dbReference>
<evidence type="ECO:0000256" key="1">
    <source>
        <dbReference type="ARBA" id="ARBA00004141"/>
    </source>
</evidence>
<dbReference type="AlphaFoldDB" id="A0A239F3L3"/>
<evidence type="ECO:0000256" key="6">
    <source>
        <dbReference type="SAM" id="Phobius"/>
    </source>
</evidence>
<keyword evidence="8" id="KW-1185">Reference proteome</keyword>
<organism evidence="7 8">
    <name type="scientific">Pseudomonas japonica</name>
    <dbReference type="NCBI Taxonomy" id="256466"/>
    <lineage>
        <taxon>Bacteria</taxon>
        <taxon>Pseudomonadati</taxon>
        <taxon>Pseudomonadota</taxon>
        <taxon>Gammaproteobacteria</taxon>
        <taxon>Pseudomonadales</taxon>
        <taxon>Pseudomonadaceae</taxon>
        <taxon>Pseudomonas</taxon>
    </lineage>
</organism>
<dbReference type="Proteomes" id="UP000198407">
    <property type="component" value="Unassembled WGS sequence"/>
</dbReference>
<evidence type="ECO:0000313" key="7">
    <source>
        <dbReference type="EMBL" id="SNS51610.1"/>
    </source>
</evidence>
<sequence>MPRSTPLLALALLGGALYLYALHAGSPWLALAAKPIPVLMLLLWLARAPATAYRHAVMAGLGLSIVGDLALAWPGDWFVAGLAAFLCAHLAYLWAYLGRRRHLAAGALLIAALCGASLFGLLAWHGLGALLVPVALYALTISAMLWRALACGGLAGIGALSFVFSDSLIGIDRFVSPFAAAPYLIILFYWLGQWAIAASAQPATSAETLIQSATAQNKSV</sequence>
<dbReference type="RefSeq" id="WP_042125469.1">
    <property type="nucleotide sequence ID" value="NZ_FZOL01000009.1"/>
</dbReference>
<keyword evidence="5 6" id="KW-0472">Membrane</keyword>
<feature type="transmembrane region" description="Helical" evidence="6">
    <location>
        <begin position="103"/>
        <end position="124"/>
    </location>
</feature>
<dbReference type="InterPro" id="IPR012506">
    <property type="entry name" value="TMEM86B-like"/>
</dbReference>
<dbReference type="STRING" id="1215104.GCA_000730585_02548"/>
<proteinExistence type="inferred from homology"/>
<evidence type="ECO:0000256" key="4">
    <source>
        <dbReference type="ARBA" id="ARBA00022989"/>
    </source>
</evidence>
<evidence type="ECO:0000313" key="8">
    <source>
        <dbReference type="Proteomes" id="UP000198407"/>
    </source>
</evidence>
<comment type="similarity">
    <text evidence="2">Belongs to the TMEM86 family.</text>
</comment>
<dbReference type="GO" id="GO:0016787">
    <property type="term" value="F:hydrolase activity"/>
    <property type="evidence" value="ECO:0007669"/>
    <property type="project" value="TreeGrafter"/>
</dbReference>
<accession>A0A239F3L3</accession>
<evidence type="ECO:0000256" key="3">
    <source>
        <dbReference type="ARBA" id="ARBA00022692"/>
    </source>
</evidence>
<comment type="subcellular location">
    <subcellularLocation>
        <location evidence="1">Membrane</location>
        <topology evidence="1">Multi-pass membrane protein</topology>
    </subcellularLocation>
</comment>
<gene>
    <name evidence="7" type="ORF">SAMN05444352_109114</name>
</gene>
<dbReference type="GO" id="GO:0016020">
    <property type="term" value="C:membrane"/>
    <property type="evidence" value="ECO:0007669"/>
    <property type="project" value="UniProtKB-SubCell"/>
</dbReference>
<feature type="transmembrane region" description="Helical" evidence="6">
    <location>
        <begin position="174"/>
        <end position="192"/>
    </location>
</feature>
<dbReference type="PANTHER" id="PTHR31885:SF6">
    <property type="entry name" value="GH04784P"/>
    <property type="match status" value="1"/>
</dbReference>
<feature type="transmembrane region" description="Helical" evidence="6">
    <location>
        <begin position="136"/>
        <end position="162"/>
    </location>
</feature>
<feature type="transmembrane region" description="Helical" evidence="6">
    <location>
        <begin position="77"/>
        <end position="96"/>
    </location>
</feature>
<dbReference type="OrthoDB" id="8925650at2"/>
<dbReference type="EMBL" id="FZOL01000009">
    <property type="protein sequence ID" value="SNS51610.1"/>
    <property type="molecule type" value="Genomic_DNA"/>
</dbReference>
<evidence type="ECO:0000256" key="5">
    <source>
        <dbReference type="ARBA" id="ARBA00023136"/>
    </source>
</evidence>
<keyword evidence="3 6" id="KW-0812">Transmembrane</keyword>
<protein>
    <submittedName>
        <fullName evidence="7">Uncharacterized membrane protein YhhN</fullName>
    </submittedName>
</protein>
<evidence type="ECO:0000256" key="2">
    <source>
        <dbReference type="ARBA" id="ARBA00007375"/>
    </source>
</evidence>